<gene>
    <name evidence="3" type="ORF">BV898_13760</name>
</gene>
<dbReference type="EMBL" id="MTYJ01000157">
    <property type="protein sequence ID" value="OQV11965.1"/>
    <property type="molecule type" value="Genomic_DNA"/>
</dbReference>
<evidence type="ECO:0000313" key="4">
    <source>
        <dbReference type="Proteomes" id="UP000192578"/>
    </source>
</evidence>
<feature type="transmembrane region" description="Helical" evidence="2">
    <location>
        <begin position="69"/>
        <end position="90"/>
    </location>
</feature>
<feature type="transmembrane region" description="Helical" evidence="2">
    <location>
        <begin position="12"/>
        <end position="31"/>
    </location>
</feature>
<sequence>MCCGCTPKQGAIAVSVLYLFTGLSSFALGVHEVISRAAIGPLLVALLCLFFTGALLYGVIARCSCSIKIWSVFTGIKLVMLSCYAIMIGILDGFGLLLVGVPLGLVLEVYSISIVLTYREEFSKEAKSQSSSADTDFGPVPPEKSKLHVVVREQQDIPAV</sequence>
<evidence type="ECO:0008006" key="5">
    <source>
        <dbReference type="Google" id="ProtNLM"/>
    </source>
</evidence>
<evidence type="ECO:0000256" key="1">
    <source>
        <dbReference type="SAM" id="MobiDB-lite"/>
    </source>
</evidence>
<accession>A0A1W0W9T4</accession>
<name>A0A1W0W9T4_HYPEX</name>
<evidence type="ECO:0000256" key="2">
    <source>
        <dbReference type="SAM" id="Phobius"/>
    </source>
</evidence>
<keyword evidence="2" id="KW-1133">Transmembrane helix</keyword>
<feature type="transmembrane region" description="Helical" evidence="2">
    <location>
        <begin position="96"/>
        <end position="118"/>
    </location>
</feature>
<evidence type="ECO:0000313" key="3">
    <source>
        <dbReference type="EMBL" id="OQV11965.1"/>
    </source>
</evidence>
<feature type="transmembrane region" description="Helical" evidence="2">
    <location>
        <begin position="37"/>
        <end position="57"/>
    </location>
</feature>
<keyword evidence="2" id="KW-0472">Membrane</keyword>
<reference evidence="4" key="1">
    <citation type="submission" date="2017-01" db="EMBL/GenBank/DDBJ databases">
        <title>Comparative genomics of anhydrobiosis in the tardigrade Hypsibius dujardini.</title>
        <authorList>
            <person name="Yoshida Y."/>
            <person name="Koutsovoulos G."/>
            <person name="Laetsch D."/>
            <person name="Stevens L."/>
            <person name="Kumar S."/>
            <person name="Horikawa D."/>
            <person name="Ishino K."/>
            <person name="Komine S."/>
            <person name="Tomita M."/>
            <person name="Blaxter M."/>
            <person name="Arakawa K."/>
        </authorList>
    </citation>
    <scope>NUCLEOTIDE SEQUENCE [LARGE SCALE GENOMIC DNA]</scope>
    <source>
        <strain evidence="4">Z151</strain>
    </source>
</reference>
<comment type="caution">
    <text evidence="3">The sequence shown here is derived from an EMBL/GenBank/DDBJ whole genome shotgun (WGS) entry which is preliminary data.</text>
</comment>
<feature type="region of interest" description="Disordered" evidence="1">
    <location>
        <begin position="124"/>
        <end position="147"/>
    </location>
</feature>
<organism evidence="3 4">
    <name type="scientific">Hypsibius exemplaris</name>
    <name type="common">Freshwater tardigrade</name>
    <dbReference type="NCBI Taxonomy" id="2072580"/>
    <lineage>
        <taxon>Eukaryota</taxon>
        <taxon>Metazoa</taxon>
        <taxon>Ecdysozoa</taxon>
        <taxon>Tardigrada</taxon>
        <taxon>Eutardigrada</taxon>
        <taxon>Parachela</taxon>
        <taxon>Hypsibioidea</taxon>
        <taxon>Hypsibiidae</taxon>
        <taxon>Hypsibius</taxon>
    </lineage>
</organism>
<keyword evidence="4" id="KW-1185">Reference proteome</keyword>
<dbReference type="AlphaFoldDB" id="A0A1W0W9T4"/>
<protein>
    <recommendedName>
        <fullName evidence="5">Transmembrane protein</fullName>
    </recommendedName>
</protein>
<keyword evidence="2" id="KW-0812">Transmembrane</keyword>
<proteinExistence type="predicted"/>
<dbReference type="Proteomes" id="UP000192578">
    <property type="component" value="Unassembled WGS sequence"/>
</dbReference>